<sequence length="1126" mass="122765">MLIEYTSDGRRILWPNDPDKQAQKIVPSNVKGDFTAPQLAHEDGKNGQWCPEMIDHHLEKSPDHLYAVFPLRDGSGTQEVTWREFAQAALRAAHLVSDAVAKLDSPLPPVLDGYDGPTETICIMTRGDSIVTYALMYGIMRAGYTVFPLSPRNSAHAQEHLLKTVNCRIVLVEYEPTEPDSIKTNLDRLAAGVIASLQAQDHAIVAVHAPHRELLFDADETPSHLSPITKTSNLWLNHSPLLLHSSGTTSVPKVVRLTYRVLADWLSHWRLRDPEAGVRYGSAGLPVQHTYGVAVGMCATAATGGVLAVFEPAKLGEDPIVPDPSNLLDVFEATNVRLPTLTPSIVEGMAKDPALLARLKGFKAVFSGGGPLSTEIGDYLNTQGIVVINAFGATETGFLQSITPATDGGPGEWRYNAFSPQRLPRLEETAAGSGIYELFVLEHERYHPLSVTGSEFKSPFDGRVHRAYPTKDLMEQHATDPLRFAIVGRADDQIMLSTGEKIAPAPIEDVLNASPLISTAIIFGRGRESAGVLIDPARPIAPDDMEAHETLKRELRPDLDKANKIAPAHARLFIESIVFVHTSKPISDYLTQKGSVKKVALIKAYETEIDALASSASHDDVAAPADLTPASILTFVRDLVNTKLKPVLSVRADDNDDIFNLGCDSLFAMRIFSSLRLLLPRIADRMSSNIVFRFPTIARLSGELTRLISGGGEDSYAATKLEAMTEMVDKYTQSFANHVVNPDNVIATTGAVVLLTGSTGGLGAFALARLLNDPAVCRVYALNRRSTRKTVQERQRTAFLDVGIDAALLSSPKLALLAGDLSEVSLGLADDVYDEIRCSLTTIIHNSWQLNFSLSLASFEPLVCSVRRLVDFALASPRPQPPHFVFTSSIGTLMSYRSSKSVPEERLPDLAVSLGNGYGESKRVGEEVLFAASELHGLPVTILRIGQLCGATSSGYWASSDWVPAIVKSGEMLGELPDMAQQVDWLPIDVAGRSTAEFALQSRQGVAYRHLIHHERLAWHDIFERFSQLLGAKLVDYPTWLERLRKSGQTNGAADAAHANPALKLLDFYTGMALSTGALTLRQTKTLEESSELRSAASLTLHDVKQWHSCWTRAGLLTLMPDLITL</sequence>
<dbReference type="InterPro" id="IPR013120">
    <property type="entry name" value="FAR_NAD-bd"/>
</dbReference>
<accession>G7EAK1</accession>
<organism evidence="4 5">
    <name type="scientific">Mixia osmundae (strain CBS 9802 / IAM 14324 / JCM 22182 / KY 12970)</name>
    <dbReference type="NCBI Taxonomy" id="764103"/>
    <lineage>
        <taxon>Eukaryota</taxon>
        <taxon>Fungi</taxon>
        <taxon>Dikarya</taxon>
        <taxon>Basidiomycota</taxon>
        <taxon>Pucciniomycotina</taxon>
        <taxon>Mixiomycetes</taxon>
        <taxon>Mixiales</taxon>
        <taxon>Mixiaceae</taxon>
        <taxon>Mixia</taxon>
    </lineage>
</organism>
<dbReference type="Gene3D" id="3.40.50.12780">
    <property type="entry name" value="N-terminal domain of ligase-like"/>
    <property type="match status" value="1"/>
</dbReference>
<gene>
    <name evidence="4" type="primary">Mo06564</name>
    <name evidence="4" type="ORF">E5Q_06564</name>
</gene>
<dbReference type="PROSITE" id="PS50075">
    <property type="entry name" value="CARRIER"/>
    <property type="match status" value="1"/>
</dbReference>
<dbReference type="HOGENOM" id="CLU_002220_1_0_1"/>
<dbReference type="AlphaFoldDB" id="G7EAK1"/>
<dbReference type="Pfam" id="PF07993">
    <property type="entry name" value="NAD_binding_4"/>
    <property type="match status" value="1"/>
</dbReference>
<dbReference type="Proteomes" id="UP000009131">
    <property type="component" value="Unassembled WGS sequence"/>
</dbReference>
<dbReference type="InterPro" id="IPR036736">
    <property type="entry name" value="ACP-like_sf"/>
</dbReference>
<dbReference type="InterPro" id="IPR051414">
    <property type="entry name" value="Adenylate-forming_Reductase"/>
</dbReference>
<dbReference type="InterPro" id="IPR000873">
    <property type="entry name" value="AMP-dep_synth/lig_dom"/>
</dbReference>
<dbReference type="Pfam" id="PF00501">
    <property type="entry name" value="AMP-binding"/>
    <property type="match status" value="1"/>
</dbReference>
<feature type="domain" description="Carrier" evidence="3">
    <location>
        <begin position="630"/>
        <end position="708"/>
    </location>
</feature>
<evidence type="ECO:0000313" key="4">
    <source>
        <dbReference type="EMBL" id="GAA99861.1"/>
    </source>
</evidence>
<dbReference type="PROSITE" id="PS00455">
    <property type="entry name" value="AMP_BINDING"/>
    <property type="match status" value="1"/>
</dbReference>
<dbReference type="OMA" id="KPMTAEL"/>
<dbReference type="SUPFAM" id="SSF51735">
    <property type="entry name" value="NAD(P)-binding Rossmann-fold domains"/>
    <property type="match status" value="1"/>
</dbReference>
<keyword evidence="1" id="KW-0596">Phosphopantetheine</keyword>
<dbReference type="InterPro" id="IPR018247">
    <property type="entry name" value="EF_Hand_1_Ca_BS"/>
</dbReference>
<dbReference type="SUPFAM" id="SSF47336">
    <property type="entry name" value="ACP-like"/>
    <property type="match status" value="1"/>
</dbReference>
<evidence type="ECO:0000256" key="2">
    <source>
        <dbReference type="ARBA" id="ARBA00022553"/>
    </source>
</evidence>
<dbReference type="SMART" id="SM00823">
    <property type="entry name" value="PKS_PP"/>
    <property type="match status" value="1"/>
</dbReference>
<dbReference type="Pfam" id="PF23562">
    <property type="entry name" value="AMP-binding_C_3"/>
    <property type="match status" value="1"/>
</dbReference>
<evidence type="ECO:0000256" key="1">
    <source>
        <dbReference type="ARBA" id="ARBA00022450"/>
    </source>
</evidence>
<dbReference type="InterPro" id="IPR020845">
    <property type="entry name" value="AMP-binding_CS"/>
</dbReference>
<dbReference type="EMBL" id="BABT02000240">
    <property type="protein sequence ID" value="GAA99861.1"/>
    <property type="molecule type" value="Genomic_DNA"/>
</dbReference>
<dbReference type="PROSITE" id="PS00018">
    <property type="entry name" value="EF_HAND_1"/>
    <property type="match status" value="1"/>
</dbReference>
<dbReference type="InParanoid" id="G7EAK1"/>
<reference evidence="4 5" key="1">
    <citation type="journal article" date="2011" name="J. Gen. Appl. Microbiol.">
        <title>Draft genome sequencing of the enigmatic basidiomycete Mixia osmundae.</title>
        <authorList>
            <person name="Nishida H."/>
            <person name="Nagatsuka Y."/>
            <person name="Sugiyama J."/>
        </authorList>
    </citation>
    <scope>NUCLEOTIDE SEQUENCE [LARGE SCALE GENOMIC DNA]</scope>
    <source>
        <strain evidence="5">CBS 9802 / IAM 14324 / JCM 22182 / KY 12970</strain>
    </source>
</reference>
<dbReference type="PANTHER" id="PTHR43439:SF2">
    <property type="entry name" value="ENZYME, PUTATIVE (JCVI)-RELATED"/>
    <property type="match status" value="1"/>
</dbReference>
<keyword evidence="2" id="KW-0597">Phosphoprotein</keyword>
<dbReference type="STRING" id="764103.G7EAK1"/>
<evidence type="ECO:0000259" key="3">
    <source>
        <dbReference type="PROSITE" id="PS50075"/>
    </source>
</evidence>
<dbReference type="InterPro" id="IPR036291">
    <property type="entry name" value="NAD(P)-bd_dom_sf"/>
</dbReference>
<evidence type="ECO:0000313" key="5">
    <source>
        <dbReference type="Proteomes" id="UP000009131"/>
    </source>
</evidence>
<dbReference type="PANTHER" id="PTHR43439">
    <property type="entry name" value="PHENYLACETATE-COENZYME A LIGASE"/>
    <property type="match status" value="1"/>
</dbReference>
<dbReference type="InterPro" id="IPR020806">
    <property type="entry name" value="PKS_PP-bd"/>
</dbReference>
<dbReference type="InterPro" id="IPR042099">
    <property type="entry name" value="ANL_N_sf"/>
</dbReference>
<dbReference type="RefSeq" id="XP_014570971.1">
    <property type="nucleotide sequence ID" value="XM_014715485.1"/>
</dbReference>
<dbReference type="OrthoDB" id="429813at2759"/>
<dbReference type="eggNOG" id="KOG1178">
    <property type="taxonomic scope" value="Eukaryota"/>
</dbReference>
<dbReference type="GO" id="GO:0031177">
    <property type="term" value="F:phosphopantetheine binding"/>
    <property type="evidence" value="ECO:0007669"/>
    <property type="project" value="InterPro"/>
</dbReference>
<name>G7EAK1_MIXOS</name>
<keyword evidence="5" id="KW-1185">Reference proteome</keyword>
<dbReference type="Gene3D" id="3.40.50.720">
    <property type="entry name" value="NAD(P)-binding Rossmann-like Domain"/>
    <property type="match status" value="1"/>
</dbReference>
<proteinExistence type="predicted"/>
<comment type="caution">
    <text evidence="4">The sequence shown here is derived from an EMBL/GenBank/DDBJ whole genome shotgun (WGS) entry which is preliminary data.</text>
</comment>
<reference evidence="4 5" key="2">
    <citation type="journal article" date="2012" name="Open Biol.">
        <title>Characteristics of nucleosomes and linker DNA regions on the genome of the basidiomycete Mixia osmundae revealed by mono- and dinucleosome mapping.</title>
        <authorList>
            <person name="Nishida H."/>
            <person name="Kondo S."/>
            <person name="Matsumoto T."/>
            <person name="Suzuki Y."/>
            <person name="Yoshikawa H."/>
            <person name="Taylor T.D."/>
            <person name="Sugiyama J."/>
        </authorList>
    </citation>
    <scope>NUCLEOTIDE SEQUENCE [LARGE SCALE GENOMIC DNA]</scope>
    <source>
        <strain evidence="5">CBS 9802 / IAM 14324 / JCM 22182 / KY 12970</strain>
    </source>
</reference>
<dbReference type="SUPFAM" id="SSF56801">
    <property type="entry name" value="Acetyl-CoA synthetase-like"/>
    <property type="match status" value="1"/>
</dbReference>
<dbReference type="InterPro" id="IPR009081">
    <property type="entry name" value="PP-bd_ACP"/>
</dbReference>
<protein>
    <recommendedName>
        <fullName evidence="3">Carrier domain-containing protein</fullName>
    </recommendedName>
</protein>